<dbReference type="RefSeq" id="WP_140839766.1">
    <property type="nucleotide sequence ID" value="NZ_RCZI01000002.1"/>
</dbReference>
<name>A0A502DVJ3_9BURK</name>
<evidence type="ECO:0000313" key="2">
    <source>
        <dbReference type="Proteomes" id="UP000319212"/>
    </source>
</evidence>
<accession>A0A502DVJ3</accession>
<evidence type="ECO:0000313" key="1">
    <source>
        <dbReference type="EMBL" id="TPG28352.1"/>
    </source>
</evidence>
<dbReference type="EMBL" id="RCZI01000002">
    <property type="protein sequence ID" value="TPG28352.1"/>
    <property type="molecule type" value="Genomic_DNA"/>
</dbReference>
<sequence>MTVKYVVSIAGGLLYFDAERLPAEPLPSHADARDGKPDLKLIPLSQHPAASSHWDEALGSYTLEQRGSAEISELA</sequence>
<protein>
    <submittedName>
        <fullName evidence="1">Uncharacterized protein</fullName>
    </submittedName>
</protein>
<organism evidence="1 2">
    <name type="scientific">Variovorax guangxiensis</name>
    <dbReference type="NCBI Taxonomy" id="1775474"/>
    <lineage>
        <taxon>Bacteria</taxon>
        <taxon>Pseudomonadati</taxon>
        <taxon>Pseudomonadota</taxon>
        <taxon>Betaproteobacteria</taxon>
        <taxon>Burkholderiales</taxon>
        <taxon>Comamonadaceae</taxon>
        <taxon>Variovorax</taxon>
    </lineage>
</organism>
<dbReference type="AlphaFoldDB" id="A0A502DVJ3"/>
<gene>
    <name evidence="1" type="ORF">EAH82_05930</name>
</gene>
<dbReference type="Proteomes" id="UP000319212">
    <property type="component" value="Unassembled WGS sequence"/>
</dbReference>
<proteinExistence type="predicted"/>
<reference evidence="1 2" key="1">
    <citation type="journal article" date="2019" name="Environ. Microbiol.">
        <title>Species interactions and distinct microbial communities in high Arctic permafrost affected cryosols are associated with the CH4 and CO2 gas fluxes.</title>
        <authorList>
            <person name="Altshuler I."/>
            <person name="Hamel J."/>
            <person name="Turney S."/>
            <person name="Magnuson E."/>
            <person name="Levesque R."/>
            <person name="Greer C."/>
            <person name="Whyte L.G."/>
        </authorList>
    </citation>
    <scope>NUCLEOTIDE SEQUENCE [LARGE SCALE GENOMIC DNA]</scope>
    <source>
        <strain evidence="1 2">S06.C</strain>
    </source>
</reference>
<comment type="caution">
    <text evidence="1">The sequence shown here is derived from an EMBL/GenBank/DDBJ whole genome shotgun (WGS) entry which is preliminary data.</text>
</comment>